<dbReference type="InterPro" id="IPR009003">
    <property type="entry name" value="Peptidase_S1_PA"/>
</dbReference>
<dbReference type="GO" id="GO:0044161">
    <property type="term" value="C:host cell cytoplasmic vesicle"/>
    <property type="evidence" value="ECO:0007669"/>
    <property type="project" value="UniProtKB-SubCell"/>
</dbReference>
<evidence type="ECO:0000256" key="5">
    <source>
        <dbReference type="ARBA" id="ARBA00006064"/>
    </source>
</evidence>
<evidence type="ECO:0000259" key="40">
    <source>
        <dbReference type="PROSITE" id="PS51871"/>
    </source>
</evidence>
<dbReference type="GO" id="GO:0019029">
    <property type="term" value="C:helical viral capsid"/>
    <property type="evidence" value="ECO:0007669"/>
    <property type="project" value="UniProtKB-KW"/>
</dbReference>
<sequence>MASIMIGSIAVHVPTSARAGIGASMKALPREFASSGNNKGVTVLDHYLIRTAEEQQAKHRSILDNAMKEISPRPVDLQTHYMRFDKRGRAQVVKIPDWKLKRAEKRREEKEREERIFDQLTPYPVTHISIAGGELPRYTPYTMKWPLNKTPSMKRVKVLPRAVRLGQSELDALLSAVAKICAKMQKSVTVIGKGRARPVHTRYIRRQGANFLQVELEHHNGRKKSVDVRIPTAHGHVVTALVHASSWNKKDAWKHVCPGYSGVVLNVKNAKEPTGRCGNDFFIIRGKHEGKFYDARSKVTKSVMLGMVHYSDAAQKFWKGFDETFRKHRPIIHHQCESNFNVEECGQVAALICQCIYPCGRITCEKCAMSYTKIQKEDLKCQISDQAKATMDIIGTKHPAFKHMLSFLQAYVNPTVDLEESFSGFADIIKTVGDRKEAPFTHVARLSNLLMLGSAASTEERQERVNCLLEIARYLNNRTENMQLGALSHFRNKISAKAHLNMALMCDNQLEKNANFVWGLRGTHAKRFVQCYEPIDPYGGYEKYRIRRNPNGDRLLATTNLIMSTNFATLRASMEGVPVPKHELTTACTSKLRGNFVYPCCCVTLDDGQPLESTIRIPTKHHLVIGNSGDPKFIDLPDPLKQGLYIAKEGYCYINIFLAMYVNINEQDAKDFTKRLRDIVIAQLGMWPSMMDVATACYMMTVLYPEAGNAELPRILVDHTCKTMHVIDSYGSLSTGYHVLKANTVNQLIQFASNAMESEMKHYSVGGIVDTTKTDVAGIKLLIRAIYRPAMLREILESEPHLIVMSILSPGVLMAMYNSGTFEEATRRWITKDQSLTNVASMLSLLACKIRMASSLTMQSQIIDAHAGNLLESMITGTRPNLSYALAIQTLLKFKERTETDKSLIDVGFASFRERSLPITEKIFLQELEDSWRDLSWWEKLLQIRRSQKAHRLISKPLIPEKNADLGGRYDTSLTYSVGRIKQSVAIFIAQRCSRVKEYVSRVTRLSYAKSLSCINYLVPDILRFVNVAIIVSATLSVLNVIQGTISNYKQAQYYKQEIEAQERYRKLKQYYYALSKKIGVQPTTDEFIEYVRHVDPKMEEYATELVGSAMVNVSWQAKNAEQVKLERIVAFISLVLMAFDSERSDCVYKILMKLKNLIGTCEQDVHFQSLDEIQTHLEEKNLTVDFEMDGVETAESLVADLTFQQWWNNQLEQSRVVTQYRTEGHFMEFTRATAVAVANEIAHNQFNDILLRGAVGSGKSTSLPYHLSKKGQVLIVEPTRPLAENVCKQLRGEPFNVNPTLRMRGLTTFGSTPINVMTSGFALHLFANNPSQLEQYRFVIFDECHVIDSMAMAFRCLLAEFNYSGKIIKVSATPPGREVEFSTQHKVDLLIEESLGFQQFVNGQGQGVNYDVTTKGDNILVYVASYNEVDMLSKLLLEKGHKVTKVDGRTMKLGNVEIETFGSSTKKHFVVATNIIENGVTLDVDVVVDFGLKVVPELDIDNRMIRYKKVCVSLGERIQRLGRVGRNKPGVALRIGYTEKGLSSIPAIAATEAAFTCFAYGLPVMTHNVSTSLLSTCTVRQARTMLQFELSPFYMANLVRHDGSMHPEIYKLVKYYRLRESEVILNKFAIPNKCVPNWLTSTQLAQMGVRIETDEEIRVPFVVKDIPDKLHRDIWDVVVKFKKDAGFGRISSHSAAKIAYTLQTDIHSLPRTVKIIDGLITDELTKQAHFKAMTNLSCSSSNFSLSSITNAIRSKYATDHSAQNIEKLHMVRAQLMEFCNLNIDPSVSEQLRSFESLECVHFQSKNDMAKHLSLQGMWKKNLITRDVLILLGVVSGSAWMLYELFRARTNEAVHFQGLNKRQREKLKFRRARDAKVGREVYGDDGTIEHYFGDAYTKKGKSTGTTKGLGRKNRRFVNMYGYDPADYSFVRFVDPLTGHTIETSPHTDVDIIQKEIGDIRMKRVIDDELSLDKIRSNPGITAYFVKDMSQHALKVDLTPHNPLASCRNVATIAGFPEREGELRQTGHPKQVPVSEVPEVTEEDGVEFESKAMFKGVRDYNPIASVVCQLINESDGASETTYGIGFGPLIIANQHLFKRTNGQLTIKSQHGEFLVRNTNALKFMPLTGRDIVLIKTPKDFPPFPQRIRFRAPKESEKVVMIGTNFQTKSTSSLVSEASVTLPYDRTHFWKHWISTKLGHCGLPLVSTNDGHIVGIHSLANNDLSKNYFSCFPENFEEEFLRTPENIDWVGKWKFNKDSVCWGDMRLRDSAPIDLFKVSKLVSDLESDFVHTQSKTHHWLRERLHGNLRAVASMENQLVTKHVVRGKCSLFEIYLQTHDEERKFFKPLMGAYGKSKLNREAYIKDLLKYASPITVGEVDCDIFEQALQSVITHMEQKGFNQCEYITDASTILNSLNKNAAVGAQYKGKKKDYLDSFTTEQQEELVFESCKRLYLGKMGVWNGSLKAELRPMEKVEANKTRSFTAAPIDTLLGGKVCVDDFNNKFYEHHIKCPWTVGMTKFYCGWDELLESLPDEWIYCDADGSQFDSSLSPYLINAVLQLRLHFMEDWDVGEQMLRNLYTEIVYTPIATPDGTIVKKFKGNNSGQPSTVVDNSLMVFLAMIYSLLSSDLNGLPWDSVCKFFINGDDLLLAVHPYFEHLLDTMQENFAQLGLKYDFSNRTRDKGELWFMSHRGLRFDNKYIPKLEPERVVSILEWDRSKEPEHRLEAICAAMIESWGYTRLTHEIRKFYSWVLEQSPYNSLAETGKAPYVAETGKAPYVAETALRNLYLNIEATESELQRYIESFNLGLDSEDFDEVHFQSGEEKVVDAGQDGDGKQGDDKGKGLEREIIIPKGEENSLKNRDKDVNAGTMGTYQVPRLKTITAKMNLPRYQQQLAINLDHLLQYSPKQVDLANTRATKRQFETWYDGVKSDYDVSDEGMQIILNGLLVWCIENGTSPNINGVWVMMDGDEQVEYPIKPLIEHAKPTFRQIMAHFSNVAEAYIEKRNMTEPYMPRYGLQRNLTDMSLARYAFDFYEMTSKTPVRAREAHIQMKAAALRNASTRLFGLDGNVGTKEEDTERHTADDVNRNMHNLMGVRGL</sequence>
<dbReference type="GO" id="GO:0003723">
    <property type="term" value="F:RNA binding"/>
    <property type="evidence" value="ECO:0007669"/>
    <property type="project" value="InterPro"/>
</dbReference>
<feature type="domain" description="Peptidase C4" evidence="38">
    <location>
        <begin position="2049"/>
        <end position="2267"/>
    </location>
</feature>
<evidence type="ECO:0000256" key="30">
    <source>
        <dbReference type="ARBA" id="ARBA00034108"/>
    </source>
</evidence>
<comment type="function">
    <text evidence="31">Mediates the cap-independent, EIF4E-dependent translation of viral genomic RNAs. Binds to the cap-binding site of host EIF4E and thus interferes with the host EIF4E-dependent mRNA export and translation. VPg-RNA directly binds EIF4E and is a template for transcription. Also forms trimeric complexes with EIF4E-EIF4G, which are templates for translation.</text>
</comment>
<dbReference type="GO" id="GO:0016818">
    <property type="term" value="F:hydrolase activity, acting on acid anhydrides, in phosphorus-containing anhydrides"/>
    <property type="evidence" value="ECO:0007669"/>
    <property type="project" value="InterPro"/>
</dbReference>
<evidence type="ECO:0000256" key="2">
    <source>
        <dbReference type="ARBA" id="ARBA00001848"/>
    </source>
</evidence>
<dbReference type="GO" id="GO:0039694">
    <property type="term" value="P:viral RNA genome replication"/>
    <property type="evidence" value="ECO:0007669"/>
    <property type="project" value="InterPro"/>
</dbReference>
<keyword evidence="12" id="KW-0597">Phosphoprotein</keyword>
<dbReference type="InterPro" id="IPR031159">
    <property type="entry name" value="HC_PRO_CPD_dom"/>
</dbReference>
<keyword evidence="17" id="KW-0645">Protease</keyword>
<evidence type="ECO:0000256" key="12">
    <source>
        <dbReference type="ARBA" id="ARBA00022553"/>
    </source>
</evidence>
<organism evidence="41">
    <name type="scientific">Jasmine virus T</name>
    <dbReference type="NCBI Taxonomy" id="1775963"/>
    <lineage>
        <taxon>Viruses</taxon>
        <taxon>Riboviria</taxon>
        <taxon>Orthornavirae</taxon>
        <taxon>Pisuviricota</taxon>
        <taxon>Stelpaviricetes</taxon>
        <taxon>Patatavirales</taxon>
        <taxon>Potyviridae</taxon>
        <taxon>Potyvirus</taxon>
        <taxon>Potyvirus jasmini</taxon>
    </lineage>
</organism>
<evidence type="ECO:0000256" key="15">
    <source>
        <dbReference type="ARBA" id="ARBA00022581"/>
    </source>
</evidence>
<evidence type="ECO:0000259" key="39">
    <source>
        <dbReference type="PROSITE" id="PS51744"/>
    </source>
</evidence>
<dbReference type="GO" id="GO:0004197">
    <property type="term" value="F:cysteine-type endopeptidase activity"/>
    <property type="evidence" value="ECO:0007669"/>
    <property type="project" value="InterPro"/>
</dbReference>
<dbReference type="SUPFAM" id="SSF56672">
    <property type="entry name" value="DNA/RNA polymerases"/>
    <property type="match status" value="1"/>
</dbReference>
<keyword evidence="16" id="KW-1090">Inhibition of host innate immune response by virus</keyword>
<keyword evidence="19" id="KW-0548">Nucleotidyltransferase</keyword>
<feature type="active site" description="For helper component proteinase activity" evidence="32">
    <location>
        <position position="725"/>
    </location>
</feature>
<evidence type="ECO:0000259" key="36">
    <source>
        <dbReference type="PROSITE" id="PS51192"/>
    </source>
</evidence>
<dbReference type="CDD" id="cd23175">
    <property type="entry name" value="ps-ssRNAv_Potyviridae_RdRp"/>
    <property type="match status" value="1"/>
</dbReference>
<proteinExistence type="inferred from homology"/>
<evidence type="ECO:0000256" key="1">
    <source>
        <dbReference type="ARBA" id="ARBA00000785"/>
    </source>
</evidence>
<evidence type="ECO:0000256" key="16">
    <source>
        <dbReference type="ARBA" id="ARBA00022632"/>
    </source>
</evidence>
<dbReference type="GO" id="GO:0005198">
    <property type="term" value="F:structural molecule activity"/>
    <property type="evidence" value="ECO:0007669"/>
    <property type="project" value="InterPro"/>
</dbReference>
<feature type="domain" description="Helicase C-terminal" evidence="37">
    <location>
        <begin position="1407"/>
        <end position="1571"/>
    </location>
</feature>
<evidence type="ECO:0000256" key="26">
    <source>
        <dbReference type="ARBA" id="ARBA00022953"/>
    </source>
</evidence>
<evidence type="ECO:0000256" key="18">
    <source>
        <dbReference type="ARBA" id="ARBA00022679"/>
    </source>
</evidence>
<comment type="catalytic activity">
    <reaction evidence="1">
        <text>Hydrolyzes glutaminyl bonds, and activity is further restricted by preferences for the amino acids in P6 - P1' that vary with the species of potyvirus, e.g. Glu-Xaa-Xaa-Tyr-Xaa-Gln-|-(Ser or Gly) for the enzyme from tobacco etch virus. The natural substrate is the viral polyprotein, but other proteins and oligopeptides containing the appropriate consensus sequence are also cleaved.</text>
        <dbReference type="EC" id="3.4.22.44"/>
    </reaction>
</comment>
<evidence type="ECO:0000313" key="41">
    <source>
        <dbReference type="EMBL" id="APZ75428.1"/>
    </source>
</evidence>
<keyword evidence="22" id="KW-0347">Helicase</keyword>
<dbReference type="Gene3D" id="3.40.50.300">
    <property type="entry name" value="P-loop containing nucleotide triphosphate hydrolases"/>
    <property type="match status" value="2"/>
</dbReference>
<keyword evidence="11" id="KW-0191">Covalent protein-RNA linkage</keyword>
<evidence type="ECO:0000256" key="34">
    <source>
        <dbReference type="SAM" id="MobiDB-lite"/>
    </source>
</evidence>
<evidence type="ECO:0000256" key="24">
    <source>
        <dbReference type="ARBA" id="ARBA00022840"/>
    </source>
</evidence>
<keyword evidence="26" id="KW-0693">Viral RNA replication</keyword>
<dbReference type="Gene3D" id="2.40.10.10">
    <property type="entry name" value="Trypsin-like serine proteases"/>
    <property type="match status" value="2"/>
</dbReference>
<dbReference type="InterPro" id="IPR043504">
    <property type="entry name" value="Peptidase_S1_PA_chymotrypsin"/>
</dbReference>
<dbReference type="GO" id="GO:0042025">
    <property type="term" value="C:host cell nucleus"/>
    <property type="evidence" value="ECO:0007669"/>
    <property type="project" value="UniProtKB-SubCell"/>
</dbReference>
<dbReference type="InterPro" id="IPR027417">
    <property type="entry name" value="P-loop_NTPase"/>
</dbReference>
<evidence type="ECO:0000256" key="22">
    <source>
        <dbReference type="ARBA" id="ARBA00022806"/>
    </source>
</evidence>
<evidence type="ECO:0000256" key="8">
    <source>
        <dbReference type="ARBA" id="ARBA00022484"/>
    </source>
</evidence>
<dbReference type="InterPro" id="IPR001456">
    <property type="entry name" value="HC-pro"/>
</dbReference>
<keyword evidence="8" id="KW-0696">RNA-directed RNA polymerase</keyword>
<evidence type="ECO:0000259" key="35">
    <source>
        <dbReference type="PROSITE" id="PS50507"/>
    </source>
</evidence>
<evidence type="ECO:0000256" key="21">
    <source>
        <dbReference type="ARBA" id="ARBA00022801"/>
    </source>
</evidence>
<dbReference type="InterPro" id="IPR001650">
    <property type="entry name" value="Helicase_C-like"/>
</dbReference>
<dbReference type="GO" id="GO:0005524">
    <property type="term" value="F:ATP binding"/>
    <property type="evidence" value="ECO:0007669"/>
    <property type="project" value="UniProtKB-KW"/>
</dbReference>
<keyword evidence="15" id="KW-0945">Host-virus interaction</keyword>
<dbReference type="InterPro" id="IPR042308">
    <property type="entry name" value="HC_PRO_CPD_sf"/>
</dbReference>
<keyword evidence="20" id="KW-0547">Nucleotide-binding</keyword>
<keyword evidence="24" id="KW-0067">ATP-binding</keyword>
<keyword evidence="25" id="KW-0946">Virion</keyword>
<dbReference type="GO" id="GO:0006351">
    <property type="term" value="P:DNA-templated transcription"/>
    <property type="evidence" value="ECO:0007669"/>
    <property type="project" value="InterPro"/>
</dbReference>
<evidence type="ECO:0000256" key="3">
    <source>
        <dbReference type="ARBA" id="ARBA00004147"/>
    </source>
</evidence>
<dbReference type="SMART" id="SM00490">
    <property type="entry name" value="HELICc"/>
    <property type="match status" value="1"/>
</dbReference>
<dbReference type="GO" id="GO:0052170">
    <property type="term" value="P:symbiont-mediated suppression of host innate immune response"/>
    <property type="evidence" value="ECO:0007669"/>
    <property type="project" value="UniProtKB-KW"/>
</dbReference>
<dbReference type="Pfam" id="PF00863">
    <property type="entry name" value="Peptidase_C4"/>
    <property type="match status" value="1"/>
</dbReference>
<evidence type="ECO:0000256" key="17">
    <source>
        <dbReference type="ARBA" id="ARBA00022670"/>
    </source>
</evidence>
<evidence type="ECO:0000256" key="7">
    <source>
        <dbReference type="ARBA" id="ARBA00022463"/>
    </source>
</evidence>
<evidence type="ECO:0000256" key="11">
    <source>
        <dbReference type="ARBA" id="ARBA00022520"/>
    </source>
</evidence>
<dbReference type="SUPFAM" id="SSF50494">
    <property type="entry name" value="Trypsin-like serine proteases"/>
    <property type="match status" value="1"/>
</dbReference>
<feature type="domain" description="Peptidase C6" evidence="39">
    <location>
        <begin position="644"/>
        <end position="766"/>
    </location>
</feature>
<dbReference type="Gene3D" id="3.90.70.150">
    <property type="entry name" value="Helper component proteinase"/>
    <property type="match status" value="1"/>
</dbReference>
<evidence type="ECO:0000259" key="37">
    <source>
        <dbReference type="PROSITE" id="PS51194"/>
    </source>
</evidence>
<evidence type="ECO:0000256" key="9">
    <source>
        <dbReference type="ARBA" id="ARBA00022488"/>
    </source>
</evidence>
<keyword evidence="23" id="KW-0788">Thiol protease</keyword>
<comment type="function">
    <text evidence="29">Has helicase activity. It may be involved in replication.</text>
</comment>
<evidence type="ECO:0000256" key="25">
    <source>
        <dbReference type="ARBA" id="ARBA00022844"/>
    </source>
</evidence>
<protein>
    <recommendedName>
        <fullName evidence="6">Genome polyprotein</fullName>
    </recommendedName>
</protein>
<evidence type="ECO:0000259" key="38">
    <source>
        <dbReference type="PROSITE" id="PS51436"/>
    </source>
</evidence>
<dbReference type="SUPFAM" id="SSF52540">
    <property type="entry name" value="P-loop containing nucleoside triphosphate hydrolases"/>
    <property type="match status" value="2"/>
</dbReference>
<keyword evidence="14" id="KW-1048">Host nucleus</keyword>
<evidence type="ECO:0000256" key="28">
    <source>
        <dbReference type="ARBA" id="ARBA00029405"/>
    </source>
</evidence>
<dbReference type="Pfam" id="PF13608">
    <property type="entry name" value="Potyvirid-P3"/>
    <property type="match status" value="1"/>
</dbReference>
<evidence type="ECO:0000256" key="13">
    <source>
        <dbReference type="ARBA" id="ARBA00022561"/>
    </source>
</evidence>
<comment type="subcellular location">
    <subcellularLocation>
        <location evidence="30">Host cytoplasmic vesicle</location>
    </subcellularLocation>
    <subcellularLocation>
        <location evidence="3">Host nucleus</location>
    </subcellularLocation>
    <subcellularLocation>
        <location evidence="4">Virion</location>
    </subcellularLocation>
</comment>
<dbReference type="PANTHER" id="PTHR43519">
    <property type="entry name" value="ATP-DEPENDENT RNA HELICASE HRPB"/>
    <property type="match status" value="1"/>
</dbReference>
<evidence type="ECO:0000256" key="14">
    <source>
        <dbReference type="ARBA" id="ARBA00022562"/>
    </source>
</evidence>
<evidence type="ECO:0000256" key="6">
    <source>
        <dbReference type="ARBA" id="ARBA00020107"/>
    </source>
</evidence>
<keyword evidence="18" id="KW-0808">Transferase</keyword>
<dbReference type="InterPro" id="IPR001730">
    <property type="entry name" value="Potyv_NIa-pro_dom"/>
</dbReference>
<dbReference type="InterPro" id="IPR007094">
    <property type="entry name" value="RNA-dir_pol_PSvirus"/>
</dbReference>
<evidence type="ECO:0000256" key="20">
    <source>
        <dbReference type="ARBA" id="ARBA00022741"/>
    </source>
</evidence>
<accession>A0A1P8VH14</accession>
<dbReference type="InterPro" id="IPR014001">
    <property type="entry name" value="Helicase_ATP-bd"/>
</dbReference>
<comment type="similarity">
    <text evidence="5 33">Belongs to the potyviridae genome polyprotein family.</text>
</comment>
<feature type="domain" description="Peptidase S30" evidence="40">
    <location>
        <begin position="164"/>
        <end position="310"/>
    </location>
</feature>
<dbReference type="InterPro" id="IPR001205">
    <property type="entry name" value="RNA-dir_pol_C"/>
</dbReference>
<dbReference type="SMART" id="SM00487">
    <property type="entry name" value="DEXDc"/>
    <property type="match status" value="1"/>
</dbReference>
<dbReference type="PROSITE" id="PS51194">
    <property type="entry name" value="HELICASE_CTER"/>
    <property type="match status" value="1"/>
</dbReference>
<keyword evidence="10" id="KW-1139">Helical capsid protein</keyword>
<dbReference type="InterPro" id="IPR001592">
    <property type="entry name" value="Poty_coat"/>
</dbReference>
<dbReference type="Pfam" id="PF01577">
    <property type="entry name" value="Peptidase_S30"/>
    <property type="match status" value="1"/>
</dbReference>
<dbReference type="PROSITE" id="PS50507">
    <property type="entry name" value="RDRP_SSRNA_POS"/>
    <property type="match status" value="1"/>
</dbReference>
<evidence type="ECO:0000256" key="27">
    <source>
        <dbReference type="ARBA" id="ARBA00023280"/>
    </source>
</evidence>
<feature type="domain" description="Helicase ATP-binding" evidence="36">
    <location>
        <begin position="1241"/>
        <end position="1393"/>
    </location>
</feature>
<comment type="catalytic activity">
    <reaction evidence="2">
        <text>Hydrolyzes a Gly-|-Gly bond at its own C-terminus, commonly in the sequence -Tyr-Xaa-Val-Gly-|-Gly, in the processing of the potyviral polyprotein.</text>
        <dbReference type="EC" id="3.4.22.45"/>
    </reaction>
</comment>
<evidence type="ECO:0000256" key="33">
    <source>
        <dbReference type="RuleBase" id="RU003351"/>
    </source>
</evidence>
<evidence type="ECO:0000256" key="4">
    <source>
        <dbReference type="ARBA" id="ARBA00004328"/>
    </source>
</evidence>
<dbReference type="Pfam" id="PF00767">
    <property type="entry name" value="Poty_coat"/>
    <property type="match status" value="1"/>
</dbReference>
<name>A0A1P8VH14_9POTV</name>
<reference evidence="41" key="1">
    <citation type="submission" date="2016-06" db="EMBL/GenBank/DDBJ databases">
        <title>Analyses of two sets of complete genome sequences of Jasmine virus T obtained from jasmine plants with different symptoms.</title>
        <authorList>
            <person name="Chang C.-A."/>
            <person name="Lin Y.-Y."/>
            <person name="Wang S.-M."/>
        </authorList>
    </citation>
    <scope>NUCLEOTIDE SEQUENCE</scope>
    <source>
        <strain evidence="41">A-32</strain>
    </source>
</reference>
<keyword evidence="9" id="KW-1036">Host cytoplasmic vesicle</keyword>
<dbReference type="InterPro" id="IPR039560">
    <property type="entry name" value="Potyvirid-P3"/>
</dbReference>
<dbReference type="PROSITE" id="PS51436">
    <property type="entry name" value="POTYVIRUS_NIA_PRO"/>
    <property type="match status" value="1"/>
</dbReference>
<dbReference type="GO" id="GO:0006508">
    <property type="term" value="P:proteolysis"/>
    <property type="evidence" value="ECO:0007669"/>
    <property type="project" value="UniProtKB-KW"/>
</dbReference>
<evidence type="ECO:0000256" key="19">
    <source>
        <dbReference type="ARBA" id="ARBA00022695"/>
    </source>
</evidence>
<keyword evidence="21" id="KW-0378">Hydrolase</keyword>
<feature type="domain" description="RdRp catalytic" evidence="35">
    <location>
        <begin position="2533"/>
        <end position="2657"/>
    </location>
</feature>
<dbReference type="InterPro" id="IPR011545">
    <property type="entry name" value="DEAD/DEAH_box_helicase_dom"/>
</dbReference>
<dbReference type="EMBL" id="KX398053">
    <property type="protein sequence ID" value="APZ75428.1"/>
    <property type="molecule type" value="Genomic_RNA"/>
</dbReference>
<keyword evidence="13" id="KW-0167">Capsid protein</keyword>
<dbReference type="InterPro" id="IPR013648">
    <property type="entry name" value="PP_Potyviridae"/>
</dbReference>
<dbReference type="Pfam" id="PF00851">
    <property type="entry name" value="Peptidase_C6"/>
    <property type="match status" value="1"/>
</dbReference>
<dbReference type="GO" id="GO:0003968">
    <property type="term" value="F:RNA-directed RNA polymerase activity"/>
    <property type="evidence" value="ECO:0007669"/>
    <property type="project" value="UniProtKB-KW"/>
</dbReference>
<keyword evidence="27" id="KW-0899">Viral immunoevasion</keyword>
<dbReference type="Pfam" id="PF08440">
    <property type="entry name" value="Poty_PP"/>
    <property type="match status" value="1"/>
</dbReference>
<dbReference type="Pfam" id="PF00271">
    <property type="entry name" value="Helicase_C"/>
    <property type="match status" value="1"/>
</dbReference>
<feature type="region of interest" description="Disordered" evidence="34">
    <location>
        <begin position="2821"/>
        <end position="2843"/>
    </location>
</feature>
<dbReference type="Pfam" id="PF00270">
    <property type="entry name" value="DEAD"/>
    <property type="match status" value="1"/>
</dbReference>
<dbReference type="GO" id="GO:0004386">
    <property type="term" value="F:helicase activity"/>
    <property type="evidence" value="ECO:0007669"/>
    <property type="project" value="UniProtKB-KW"/>
</dbReference>
<dbReference type="InterPro" id="IPR002540">
    <property type="entry name" value="Pept_S30_P1_potyvir"/>
</dbReference>
<dbReference type="Gene3D" id="3.30.70.270">
    <property type="match status" value="1"/>
</dbReference>
<dbReference type="PROSITE" id="PS51871">
    <property type="entry name" value="PV_P1_PRO"/>
    <property type="match status" value="1"/>
</dbReference>
<dbReference type="InterPro" id="IPR043128">
    <property type="entry name" value="Rev_trsase/Diguanyl_cyclase"/>
</dbReference>
<evidence type="ECO:0000256" key="32">
    <source>
        <dbReference type="PROSITE-ProRule" id="PRU01080"/>
    </source>
</evidence>
<evidence type="ECO:0000256" key="10">
    <source>
        <dbReference type="ARBA" id="ARBA00022497"/>
    </source>
</evidence>
<evidence type="ECO:0000256" key="29">
    <source>
        <dbReference type="ARBA" id="ARBA00029422"/>
    </source>
</evidence>
<evidence type="ECO:0000256" key="23">
    <source>
        <dbReference type="ARBA" id="ARBA00022807"/>
    </source>
</evidence>
<dbReference type="PANTHER" id="PTHR43519:SF1">
    <property type="entry name" value="ATP-DEPENDENT RNA HELICASE HRPB"/>
    <property type="match status" value="1"/>
</dbReference>
<comment type="function">
    <text evidence="28">Involved in aphid transmission, cell-to-cell and systemis movement, encapsidation of the viral RNA and in the regulation of viral RNA amplification.</text>
</comment>
<dbReference type="PROSITE" id="PS51192">
    <property type="entry name" value="HELICASE_ATP_BIND_1"/>
    <property type="match status" value="1"/>
</dbReference>
<dbReference type="PRINTS" id="PR00966">
    <property type="entry name" value="NIAPOTYPTASE"/>
</dbReference>
<feature type="active site" description="For helper component proteinase activity" evidence="32">
    <location>
        <position position="652"/>
    </location>
</feature>
<dbReference type="PROSITE" id="PS51744">
    <property type="entry name" value="HC_PRO_CPD"/>
    <property type="match status" value="1"/>
</dbReference>
<evidence type="ECO:0000256" key="31">
    <source>
        <dbReference type="ARBA" id="ARBA00045403"/>
    </source>
</evidence>
<keyword evidence="7" id="KW-0941">Suppressor of RNA silencing</keyword>
<dbReference type="Pfam" id="PF00680">
    <property type="entry name" value="RdRP_1"/>
    <property type="match status" value="1"/>
</dbReference>
<dbReference type="InterPro" id="IPR043502">
    <property type="entry name" value="DNA/RNA_pol_sf"/>
</dbReference>